<dbReference type="GO" id="GO:0004519">
    <property type="term" value="F:endonuclease activity"/>
    <property type="evidence" value="ECO:0007669"/>
    <property type="project" value="InterPro"/>
</dbReference>
<protein>
    <recommendedName>
        <fullName evidence="1">Homing endonuclease LAGLIDADG domain-containing protein</fullName>
    </recommendedName>
</protein>
<gene>
    <name evidence="2" type="primary">orf156</name>
</gene>
<dbReference type="Pfam" id="PF00961">
    <property type="entry name" value="LAGLIDADG_1"/>
    <property type="match status" value="1"/>
</dbReference>
<name>A0A386AZ89_9CHLO</name>
<organism evidence="2">
    <name type="scientific">Boodleopsis sp. FL1161</name>
    <dbReference type="NCBI Taxonomy" id="2364084"/>
    <lineage>
        <taxon>Eukaryota</taxon>
        <taxon>Viridiplantae</taxon>
        <taxon>Chlorophyta</taxon>
        <taxon>core chlorophytes</taxon>
        <taxon>Ulvophyceae</taxon>
        <taxon>TCBD clade</taxon>
        <taxon>Bryopsidales</taxon>
        <taxon>Halimedineae</taxon>
        <taxon>Halimedaceae</taxon>
        <taxon>Rhipileae</taxon>
        <taxon>Boodleopsis</taxon>
    </lineage>
</organism>
<reference evidence="2" key="1">
    <citation type="submission" date="2018-07" db="EMBL/GenBank/DDBJ databases">
        <authorList>
            <person name="Quirk P.G."/>
            <person name="Krulwich T.A."/>
        </authorList>
    </citation>
    <scope>NUCLEOTIDE SEQUENCE</scope>
</reference>
<accession>A0A386AZ89</accession>
<feature type="domain" description="Homing endonuclease LAGLIDADG" evidence="1">
    <location>
        <begin position="15"/>
        <end position="96"/>
    </location>
</feature>
<keyword evidence="2" id="KW-0150">Chloroplast</keyword>
<dbReference type="SUPFAM" id="SSF55608">
    <property type="entry name" value="Homing endonucleases"/>
    <property type="match status" value="1"/>
</dbReference>
<evidence type="ECO:0000259" key="1">
    <source>
        <dbReference type="Pfam" id="PF00961"/>
    </source>
</evidence>
<dbReference type="InterPro" id="IPR027434">
    <property type="entry name" value="Homing_endonucl"/>
</dbReference>
<keyword evidence="2" id="KW-0934">Plastid</keyword>
<evidence type="ECO:0000313" key="2">
    <source>
        <dbReference type="EMBL" id="AYC64756.1"/>
    </source>
</evidence>
<dbReference type="EMBL" id="MH591102">
    <property type="protein sequence ID" value="AYC64756.1"/>
    <property type="molecule type" value="Genomic_DNA"/>
</dbReference>
<sequence>MKKNIKLTNEEIAYIAGLLDGDSCLLAQLVRRKKSHSGFQLRLSLCFYQKTNRYWFLLWLKKKLQYGILKKKNGIFEYCIVNCIQVKKILQLVYNKLRIKHKLCKLILTIIENFQKVKTNHDLIQIAKKVDQIANWNGLKNSKKNVLIIEQFLNSP</sequence>
<dbReference type="InterPro" id="IPR004860">
    <property type="entry name" value="LAGLIDADG_dom"/>
</dbReference>
<proteinExistence type="predicted"/>
<geneLocation type="chloroplast" evidence="2"/>
<reference evidence="2" key="2">
    <citation type="journal article" date="2019" name="Mol. Phylogenet. Evol.">
        <title>Reassessment of the classification of bryopsidales (chlorophyta) based on chloroplast phylogenomic analyses.</title>
        <authorList>
            <person name="Cremen M.C."/>
            <person name="Leliaert F."/>
            <person name="West J."/>
            <person name="Lam D.W."/>
            <person name="Shimada S."/>
            <person name="Lopez-Bautista J.M."/>
            <person name="Verbruggen H."/>
        </authorList>
    </citation>
    <scope>NUCLEOTIDE SEQUENCE</scope>
</reference>
<dbReference type="Gene3D" id="3.10.28.10">
    <property type="entry name" value="Homing endonucleases"/>
    <property type="match status" value="1"/>
</dbReference>
<dbReference type="AlphaFoldDB" id="A0A386AZ89"/>